<keyword evidence="1" id="KW-1133">Transmembrane helix</keyword>
<evidence type="ECO:0000256" key="1">
    <source>
        <dbReference type="SAM" id="Phobius"/>
    </source>
</evidence>
<sequence length="242" mass="25047">MDLGATTLGLALLAGLLTTLSPCVLPILPMVASSASGRSRWGLVTLALGLATSFTVIGVVVTSSGQLLGIDEANLRRIAGILMLLVGAVLVVPVLQQGLERITGRLGNAGGNAMARIRSDHPAAQFVVGALLGVAWSPCVGPTLGAAIALAAQGQSLAEVAVVMAVFSLAAVLPLVLIGAASRSLFNRHRDTLISAGQWGRKLMGWSLLLIGLMVLTGFDKVLEAWLLGITPQWLIELTTRF</sequence>
<dbReference type="OrthoDB" id="9811352at2"/>
<gene>
    <name evidence="3" type="ORF">ABB29_02070</name>
</gene>
<dbReference type="PANTHER" id="PTHR31272:SF9">
    <property type="entry name" value="BLL1027 PROTEIN"/>
    <property type="match status" value="1"/>
</dbReference>
<dbReference type="InterPro" id="IPR051790">
    <property type="entry name" value="Cytochrome_c-biogenesis_DsbD"/>
</dbReference>
<dbReference type="Pfam" id="PF13386">
    <property type="entry name" value="DsbD_2"/>
    <property type="match status" value="1"/>
</dbReference>
<feature type="domain" description="Urease accessory protein UreH-like transmembrane" evidence="2">
    <location>
        <begin position="11"/>
        <end position="213"/>
    </location>
</feature>
<dbReference type="Proteomes" id="UP000052052">
    <property type="component" value="Unassembled WGS sequence"/>
</dbReference>
<accession>A0A0R0D2I0</accession>
<evidence type="ECO:0000313" key="3">
    <source>
        <dbReference type="EMBL" id="KRG71576.1"/>
    </source>
</evidence>
<feature type="transmembrane region" description="Helical" evidence="1">
    <location>
        <begin position="126"/>
        <end position="151"/>
    </location>
</feature>
<evidence type="ECO:0000259" key="2">
    <source>
        <dbReference type="Pfam" id="PF13386"/>
    </source>
</evidence>
<name>A0A0R0D2I0_9GAMM</name>
<keyword evidence="4" id="KW-1185">Reference proteome</keyword>
<dbReference type="PANTHER" id="PTHR31272">
    <property type="entry name" value="CYTOCHROME C-TYPE BIOGENESIS PROTEIN HI_1454-RELATED"/>
    <property type="match status" value="1"/>
</dbReference>
<feature type="transmembrane region" description="Helical" evidence="1">
    <location>
        <begin position="6"/>
        <end position="29"/>
    </location>
</feature>
<dbReference type="InterPro" id="IPR039447">
    <property type="entry name" value="UreH-like_TM_dom"/>
</dbReference>
<keyword evidence="1" id="KW-0472">Membrane</keyword>
<reference evidence="3 4" key="1">
    <citation type="submission" date="2015-05" db="EMBL/GenBank/DDBJ databases">
        <title>Genome sequencing and analysis of members of genus Stenotrophomonas.</title>
        <authorList>
            <person name="Patil P.P."/>
            <person name="Midha S."/>
            <person name="Patil P.B."/>
        </authorList>
    </citation>
    <scope>NUCLEOTIDE SEQUENCE [LARGE SCALE GENOMIC DNA]</scope>
    <source>
        <strain evidence="3 4">DSM 21858</strain>
    </source>
</reference>
<feature type="transmembrane region" description="Helical" evidence="1">
    <location>
        <begin position="157"/>
        <end position="182"/>
    </location>
</feature>
<feature type="transmembrane region" description="Helical" evidence="1">
    <location>
        <begin position="75"/>
        <end position="95"/>
    </location>
</feature>
<protein>
    <submittedName>
        <fullName evidence="3">Cytochrome C biogenesis protein</fullName>
    </submittedName>
</protein>
<comment type="caution">
    <text evidence="3">The sequence shown here is derived from an EMBL/GenBank/DDBJ whole genome shotgun (WGS) entry which is preliminary data.</text>
</comment>
<feature type="transmembrane region" description="Helical" evidence="1">
    <location>
        <begin position="203"/>
        <end position="219"/>
    </location>
</feature>
<feature type="transmembrane region" description="Helical" evidence="1">
    <location>
        <begin position="41"/>
        <end position="63"/>
    </location>
</feature>
<organism evidence="3 4">
    <name type="scientific">Pseudoxanthomonas dokdonensis</name>
    <dbReference type="NCBI Taxonomy" id="344882"/>
    <lineage>
        <taxon>Bacteria</taxon>
        <taxon>Pseudomonadati</taxon>
        <taxon>Pseudomonadota</taxon>
        <taxon>Gammaproteobacteria</taxon>
        <taxon>Lysobacterales</taxon>
        <taxon>Lysobacteraceae</taxon>
        <taxon>Pseudoxanthomonas</taxon>
    </lineage>
</organism>
<keyword evidence="1" id="KW-0812">Transmembrane</keyword>
<dbReference type="EMBL" id="LDJL01000002">
    <property type="protein sequence ID" value="KRG71576.1"/>
    <property type="molecule type" value="Genomic_DNA"/>
</dbReference>
<dbReference type="AlphaFoldDB" id="A0A0R0D2I0"/>
<proteinExistence type="predicted"/>
<dbReference type="RefSeq" id="WP_057656962.1">
    <property type="nucleotide sequence ID" value="NZ_LDJL01000002.1"/>
</dbReference>
<dbReference type="PATRIC" id="fig|344882.3.peg.1618"/>
<dbReference type="STRING" id="344882.ABB29_02070"/>
<evidence type="ECO:0000313" key="4">
    <source>
        <dbReference type="Proteomes" id="UP000052052"/>
    </source>
</evidence>